<keyword evidence="8" id="KW-1185">Reference proteome</keyword>
<evidence type="ECO:0000259" key="6">
    <source>
        <dbReference type="SMART" id="SM00829"/>
    </source>
</evidence>
<dbReference type="InterPro" id="IPR002328">
    <property type="entry name" value="ADH_Zn_CS"/>
</dbReference>
<name>A0ABQ6A8U9_9PROT</name>
<dbReference type="Gene3D" id="3.40.50.720">
    <property type="entry name" value="NAD(P)-binding Rossmann-like Domain"/>
    <property type="match status" value="1"/>
</dbReference>
<feature type="domain" description="Enoyl reductase (ER)" evidence="6">
    <location>
        <begin position="11"/>
        <end position="360"/>
    </location>
</feature>
<dbReference type="InterPro" id="IPR013154">
    <property type="entry name" value="ADH-like_N"/>
</dbReference>
<dbReference type="Pfam" id="PF00107">
    <property type="entry name" value="ADH_zinc_N"/>
    <property type="match status" value="1"/>
</dbReference>
<evidence type="ECO:0000256" key="1">
    <source>
        <dbReference type="ARBA" id="ARBA00022723"/>
    </source>
</evidence>
<comment type="cofactor">
    <cofactor evidence="5">
        <name>Zn(2+)</name>
        <dbReference type="ChEBI" id="CHEBI:29105"/>
    </cofactor>
</comment>
<dbReference type="InterPro" id="IPR013149">
    <property type="entry name" value="ADH-like_C"/>
</dbReference>
<comment type="caution">
    <text evidence="7">The sequence shown here is derived from an EMBL/GenBank/DDBJ whole genome shotgun (WGS) entry which is preliminary data.</text>
</comment>
<evidence type="ECO:0000313" key="8">
    <source>
        <dbReference type="Proteomes" id="UP001156641"/>
    </source>
</evidence>
<dbReference type="Pfam" id="PF08240">
    <property type="entry name" value="ADH_N"/>
    <property type="match status" value="1"/>
</dbReference>
<accession>A0ABQ6A8U9</accession>
<dbReference type="PROSITE" id="PS00059">
    <property type="entry name" value="ADH_ZINC"/>
    <property type="match status" value="1"/>
</dbReference>
<dbReference type="Proteomes" id="UP001156641">
    <property type="component" value="Unassembled WGS sequence"/>
</dbReference>
<proteinExistence type="inferred from homology"/>
<evidence type="ECO:0000256" key="5">
    <source>
        <dbReference type="RuleBase" id="RU361277"/>
    </source>
</evidence>
<dbReference type="CDD" id="cd08279">
    <property type="entry name" value="Zn_ADH_class_III"/>
    <property type="match status" value="1"/>
</dbReference>
<dbReference type="EMBL" id="BSOS01000067">
    <property type="protein sequence ID" value="GLR67707.1"/>
    <property type="molecule type" value="Genomic_DNA"/>
</dbReference>
<dbReference type="SUPFAM" id="SSF51735">
    <property type="entry name" value="NAD(P)-binding Rossmann-fold domains"/>
    <property type="match status" value="1"/>
</dbReference>
<keyword evidence="4" id="KW-0520">NAD</keyword>
<dbReference type="InterPro" id="IPR036291">
    <property type="entry name" value="NAD(P)-bd_dom_sf"/>
</dbReference>
<evidence type="ECO:0000256" key="3">
    <source>
        <dbReference type="ARBA" id="ARBA00023002"/>
    </source>
</evidence>
<gene>
    <name evidence="7" type="ORF">GCM10010909_23880</name>
</gene>
<dbReference type="RefSeq" id="WP_284258453.1">
    <property type="nucleotide sequence ID" value="NZ_BSOS01000067.1"/>
</dbReference>
<keyword evidence="3" id="KW-0560">Oxidoreductase</keyword>
<dbReference type="SMART" id="SM00829">
    <property type="entry name" value="PKS_ER"/>
    <property type="match status" value="1"/>
</dbReference>
<organism evidence="7 8">
    <name type="scientific">Acidocella aquatica</name>
    <dbReference type="NCBI Taxonomy" id="1922313"/>
    <lineage>
        <taxon>Bacteria</taxon>
        <taxon>Pseudomonadati</taxon>
        <taxon>Pseudomonadota</taxon>
        <taxon>Alphaproteobacteria</taxon>
        <taxon>Acetobacterales</taxon>
        <taxon>Acidocellaceae</taxon>
        <taxon>Acidocella</taxon>
    </lineage>
</organism>
<evidence type="ECO:0000256" key="2">
    <source>
        <dbReference type="ARBA" id="ARBA00022833"/>
    </source>
</evidence>
<dbReference type="PANTHER" id="PTHR43880:SF12">
    <property type="entry name" value="ALCOHOL DEHYDROGENASE CLASS-3"/>
    <property type="match status" value="1"/>
</dbReference>
<dbReference type="InterPro" id="IPR011032">
    <property type="entry name" value="GroES-like_sf"/>
</dbReference>
<sequence length="363" mass="38191">MKAAVLNRLSGVFEIEEIQIDSPRGREVLVEVKASGLCHSDLHMAESDYGMPLPAVAGHELAGIVRELGPDVRGLAVGDHVVGSLIQFCGHCDACLGGRTYQCEHPEETVRGPTDAPRLSRDGQQVYATFGTAAFAAFSLVHENQLVKVPKELPFPQACILGCGTVTGAGAAINTANVQAGDTVAVFGAGGVGLNVISGAKLAGATRIIAIDTQPKKEELARKFGATDFVNPADGDPVAAVRALTGGGVHHAFEVIGLKATTEQAIKMVRLGGGVYLIGVHKPGSTITIDVLADMAYSQATIKAVYMGSTNIRHDIPMYANLYLQGRFNLDDLISREINISEINAAYKELKTGAIARSVITSF</sequence>
<keyword evidence="1 5" id="KW-0479">Metal-binding</keyword>
<protein>
    <submittedName>
        <fullName evidence="7">Alcohol dehydrogenase</fullName>
    </submittedName>
</protein>
<comment type="similarity">
    <text evidence="5">Belongs to the zinc-containing alcohol dehydrogenase family.</text>
</comment>
<dbReference type="SUPFAM" id="SSF50129">
    <property type="entry name" value="GroES-like"/>
    <property type="match status" value="2"/>
</dbReference>
<keyword evidence="2 5" id="KW-0862">Zinc</keyword>
<reference evidence="8" key="1">
    <citation type="journal article" date="2019" name="Int. J. Syst. Evol. Microbiol.">
        <title>The Global Catalogue of Microorganisms (GCM) 10K type strain sequencing project: providing services to taxonomists for standard genome sequencing and annotation.</title>
        <authorList>
            <consortium name="The Broad Institute Genomics Platform"/>
            <consortium name="The Broad Institute Genome Sequencing Center for Infectious Disease"/>
            <person name="Wu L."/>
            <person name="Ma J."/>
        </authorList>
    </citation>
    <scope>NUCLEOTIDE SEQUENCE [LARGE SCALE GENOMIC DNA]</scope>
    <source>
        <strain evidence="8">NBRC 112502</strain>
    </source>
</reference>
<evidence type="ECO:0000256" key="4">
    <source>
        <dbReference type="ARBA" id="ARBA00023027"/>
    </source>
</evidence>
<dbReference type="Gene3D" id="3.90.180.10">
    <property type="entry name" value="Medium-chain alcohol dehydrogenases, catalytic domain"/>
    <property type="match status" value="1"/>
</dbReference>
<evidence type="ECO:0000313" key="7">
    <source>
        <dbReference type="EMBL" id="GLR67707.1"/>
    </source>
</evidence>
<dbReference type="InterPro" id="IPR020843">
    <property type="entry name" value="ER"/>
</dbReference>
<dbReference type="PANTHER" id="PTHR43880">
    <property type="entry name" value="ALCOHOL DEHYDROGENASE"/>
    <property type="match status" value="1"/>
</dbReference>